<gene>
    <name evidence="1" type="ORF">ACG0Z6_00985</name>
</gene>
<reference evidence="1 2" key="1">
    <citation type="submission" date="2024-08" db="EMBL/GenBank/DDBJ databases">
        <authorList>
            <person name="Lu H."/>
        </authorList>
    </citation>
    <scope>NUCLEOTIDE SEQUENCE [LARGE SCALE GENOMIC DNA]</scope>
    <source>
        <strain evidence="1 2">BYS180W</strain>
    </source>
</reference>
<comment type="caution">
    <text evidence="1">The sequence shown here is derived from an EMBL/GenBank/DDBJ whole genome shotgun (WGS) entry which is preliminary data.</text>
</comment>
<organism evidence="1 2">
    <name type="scientific">Roseateles rivi</name>
    <dbReference type="NCBI Taxonomy" id="3299028"/>
    <lineage>
        <taxon>Bacteria</taxon>
        <taxon>Pseudomonadati</taxon>
        <taxon>Pseudomonadota</taxon>
        <taxon>Betaproteobacteria</taxon>
        <taxon>Burkholderiales</taxon>
        <taxon>Sphaerotilaceae</taxon>
        <taxon>Roseateles</taxon>
    </lineage>
</organism>
<evidence type="ECO:0000313" key="2">
    <source>
        <dbReference type="Proteomes" id="UP001606099"/>
    </source>
</evidence>
<keyword evidence="2" id="KW-1185">Reference proteome</keyword>
<proteinExistence type="predicted"/>
<accession>A0ABW7FR49</accession>
<protein>
    <submittedName>
        <fullName evidence="1">Uncharacterized protein</fullName>
    </submittedName>
</protein>
<dbReference type="RefSeq" id="WP_394457954.1">
    <property type="nucleotide sequence ID" value="NZ_JBIGHZ010000001.1"/>
</dbReference>
<sequence length="158" mass="17319">MRPHLFDPVAANPSLPAAQKLARDIYALHEAGATYTAELRELGLLAGRIISLQQVMGAFGSIGPETFAQKSLVDWHALPTDATEAEMLEMLQLVCLAKGSEFQIEYWVECLRVNTGDARLCDLIFWPDEYFGRPVSKDLSAEEILEVALGRAGGEIAV</sequence>
<evidence type="ECO:0000313" key="1">
    <source>
        <dbReference type="EMBL" id="MFG6446809.1"/>
    </source>
</evidence>
<dbReference type="Proteomes" id="UP001606099">
    <property type="component" value="Unassembled WGS sequence"/>
</dbReference>
<dbReference type="EMBL" id="JBIGHZ010000001">
    <property type="protein sequence ID" value="MFG6446809.1"/>
    <property type="molecule type" value="Genomic_DNA"/>
</dbReference>
<name>A0ABW7FR49_9BURK</name>